<evidence type="ECO:0000256" key="1">
    <source>
        <dbReference type="ARBA" id="ARBA00004690"/>
    </source>
</evidence>
<dbReference type="InterPro" id="IPR027417">
    <property type="entry name" value="P-loop_NTPase"/>
</dbReference>
<evidence type="ECO:0000256" key="4">
    <source>
        <dbReference type="ARBA" id="ARBA00022741"/>
    </source>
</evidence>
<proteinExistence type="predicted"/>
<organism evidence="7">
    <name type="scientific">marine metagenome</name>
    <dbReference type="NCBI Taxonomy" id="408172"/>
    <lineage>
        <taxon>unclassified sequences</taxon>
        <taxon>metagenomes</taxon>
        <taxon>ecological metagenomes</taxon>
    </lineage>
</organism>
<keyword evidence="3" id="KW-0808">Transferase</keyword>
<dbReference type="Gene3D" id="3.40.50.300">
    <property type="entry name" value="P-loop containing nucleotide triphosphate hydrolases"/>
    <property type="match status" value="1"/>
</dbReference>
<comment type="pathway">
    <text evidence="1">Pyrimidine metabolism; UMP biosynthesis via salvage pathway; UMP from uridine: step 1/1.</text>
</comment>
<gene>
    <name evidence="7" type="ORF">METZ01_LOCUS107944</name>
</gene>
<dbReference type="GO" id="GO:0005524">
    <property type="term" value="F:ATP binding"/>
    <property type="evidence" value="ECO:0007669"/>
    <property type="project" value="InterPro"/>
</dbReference>
<dbReference type="UniPathway" id="UPA00574">
    <property type="reaction ID" value="UER00637"/>
</dbReference>
<dbReference type="NCBIfam" id="NF004018">
    <property type="entry name" value="PRK05480.1"/>
    <property type="match status" value="1"/>
</dbReference>
<reference evidence="7" key="1">
    <citation type="submission" date="2018-05" db="EMBL/GenBank/DDBJ databases">
        <authorList>
            <person name="Lanie J.A."/>
            <person name="Ng W.-L."/>
            <person name="Kazmierczak K.M."/>
            <person name="Andrzejewski T.M."/>
            <person name="Davidsen T.M."/>
            <person name="Wayne K.J."/>
            <person name="Tettelin H."/>
            <person name="Glass J.I."/>
            <person name="Rusch D."/>
            <person name="Podicherti R."/>
            <person name="Tsui H.-C.T."/>
            <person name="Winkler M.E."/>
        </authorList>
    </citation>
    <scope>NUCLEOTIDE SEQUENCE</scope>
</reference>
<evidence type="ECO:0000256" key="3">
    <source>
        <dbReference type="ARBA" id="ARBA00022679"/>
    </source>
</evidence>
<dbReference type="EC" id="2.7.1.48" evidence="2"/>
<dbReference type="InterPro" id="IPR000764">
    <property type="entry name" value="Uridine_kinase-like"/>
</dbReference>
<dbReference type="AlphaFoldDB" id="A0A381WRJ1"/>
<dbReference type="PRINTS" id="PR00988">
    <property type="entry name" value="URIDINKINASE"/>
</dbReference>
<evidence type="ECO:0000256" key="5">
    <source>
        <dbReference type="ARBA" id="ARBA00022777"/>
    </source>
</evidence>
<accession>A0A381WRJ1</accession>
<feature type="non-terminal residue" evidence="7">
    <location>
        <position position="1"/>
    </location>
</feature>
<dbReference type="GO" id="GO:0004849">
    <property type="term" value="F:uridine kinase activity"/>
    <property type="evidence" value="ECO:0007669"/>
    <property type="project" value="UniProtKB-EC"/>
</dbReference>
<dbReference type="GO" id="GO:0044206">
    <property type="term" value="P:UMP salvage"/>
    <property type="evidence" value="ECO:0007669"/>
    <property type="project" value="UniProtKB-UniPathway"/>
</dbReference>
<dbReference type="Pfam" id="PF00485">
    <property type="entry name" value="PRK"/>
    <property type="match status" value="1"/>
</dbReference>
<keyword evidence="4" id="KW-0547">Nucleotide-binding</keyword>
<name>A0A381WRJ1_9ZZZZ</name>
<sequence>VDVTLVGIAGGSCAGKTTLAEGLVTRLGDRVAVLQFDHYYRDHGHLPMRERALVNYDHPDSLDGPLFVAHLDVLAAGRAVEAPVYDFATHRRTSTTDQVGPSPVVAVDGILLLAFPAVRRRLDLVVYVDAPAEVRLERRVARDVAERGRTEAGVRAQFAATVAPMHERWVAPFAQEADLLVDGLVDPEQAVEAVLGRLAESAAGR</sequence>
<dbReference type="EMBL" id="UINC01012640">
    <property type="protein sequence ID" value="SVA55090.1"/>
    <property type="molecule type" value="Genomic_DNA"/>
</dbReference>
<evidence type="ECO:0000313" key="7">
    <source>
        <dbReference type="EMBL" id="SVA55090.1"/>
    </source>
</evidence>
<evidence type="ECO:0000256" key="2">
    <source>
        <dbReference type="ARBA" id="ARBA00012137"/>
    </source>
</evidence>
<dbReference type="SUPFAM" id="SSF52540">
    <property type="entry name" value="P-loop containing nucleoside triphosphate hydrolases"/>
    <property type="match status" value="1"/>
</dbReference>
<evidence type="ECO:0000259" key="6">
    <source>
        <dbReference type="Pfam" id="PF00485"/>
    </source>
</evidence>
<dbReference type="InterPro" id="IPR006083">
    <property type="entry name" value="PRK/URK"/>
</dbReference>
<feature type="domain" description="Phosphoribulokinase/uridine kinase" evidence="6">
    <location>
        <begin position="6"/>
        <end position="183"/>
    </location>
</feature>
<keyword evidence="5" id="KW-0418">Kinase</keyword>
<dbReference type="PANTHER" id="PTHR10285">
    <property type="entry name" value="URIDINE KINASE"/>
    <property type="match status" value="1"/>
</dbReference>
<protein>
    <recommendedName>
        <fullName evidence="2">uridine/cytidine kinase</fullName>
        <ecNumber evidence="2">2.7.1.48</ecNumber>
    </recommendedName>
</protein>
<dbReference type="CDD" id="cd02023">
    <property type="entry name" value="UMPK"/>
    <property type="match status" value="1"/>
</dbReference>